<dbReference type="STRING" id="251221.gene:10761310"/>
<gene>
    <name evidence="1" type="ordered locus">glr3793</name>
</gene>
<dbReference type="AlphaFoldDB" id="Q7NET5"/>
<dbReference type="InterPro" id="IPR011990">
    <property type="entry name" value="TPR-like_helical_dom_sf"/>
</dbReference>
<dbReference type="RefSeq" id="WP_011143782.1">
    <property type="nucleotide sequence ID" value="NC_005125.1"/>
</dbReference>
<proteinExistence type="predicted"/>
<dbReference type="KEGG" id="gvi:glr3793"/>
<reference evidence="1 2" key="2">
    <citation type="journal article" date="2003" name="DNA Res.">
        <title>Complete genome structure of Gloeobacter violaceus PCC 7421, a cyanobacterium that lacks thylakoids (supplement).</title>
        <authorList>
            <person name="Nakamura Y."/>
            <person name="Kaneko T."/>
            <person name="Sato S."/>
            <person name="Mimuro M."/>
            <person name="Miyashita H."/>
            <person name="Tsuchiya T."/>
            <person name="Sasamoto S."/>
            <person name="Watanabe A."/>
            <person name="Kawashima K."/>
            <person name="Kishida Y."/>
            <person name="Kiyokawa C."/>
            <person name="Kohara M."/>
            <person name="Matsumoto M."/>
            <person name="Matsuno A."/>
            <person name="Nakazaki N."/>
            <person name="Shimpo S."/>
            <person name="Takeuchi C."/>
            <person name="Yamada M."/>
            <person name="Tabata S."/>
        </authorList>
    </citation>
    <scope>NUCLEOTIDE SEQUENCE [LARGE SCALE GENOMIC DNA]</scope>
    <source>
        <strain evidence="2">ATCC 29082 / PCC 7421</strain>
    </source>
</reference>
<dbReference type="InParanoid" id="Q7NET5"/>
<reference evidence="1 2" key="1">
    <citation type="journal article" date="2003" name="DNA Res.">
        <title>Complete genome structure of Gloeobacter violaceus PCC 7421, a cyanobacterium that lacks thylakoids.</title>
        <authorList>
            <person name="Nakamura Y."/>
            <person name="Kaneko T."/>
            <person name="Sato S."/>
            <person name="Mimuro M."/>
            <person name="Miyashita H."/>
            <person name="Tsuchiya T."/>
            <person name="Sasamoto S."/>
            <person name="Watanabe A."/>
            <person name="Kawashima K."/>
            <person name="Kishida Y."/>
            <person name="Kiyokawa C."/>
            <person name="Kohara M."/>
            <person name="Matsumoto M."/>
            <person name="Matsuno A."/>
            <person name="Nakazaki N."/>
            <person name="Shimpo S."/>
            <person name="Takeuchi C."/>
            <person name="Yamada M."/>
            <person name="Tabata S."/>
        </authorList>
    </citation>
    <scope>NUCLEOTIDE SEQUENCE [LARGE SCALE GENOMIC DNA]</scope>
    <source>
        <strain evidence="2">ATCC 29082 / PCC 7421</strain>
    </source>
</reference>
<dbReference type="Proteomes" id="UP000000557">
    <property type="component" value="Chromosome"/>
</dbReference>
<protein>
    <submittedName>
        <fullName evidence="1">Glr3793 protein</fullName>
    </submittedName>
</protein>
<dbReference type="HOGENOM" id="CLU_679272_0_0_3"/>
<evidence type="ECO:0000313" key="2">
    <source>
        <dbReference type="Proteomes" id="UP000000557"/>
    </source>
</evidence>
<evidence type="ECO:0000313" key="1">
    <source>
        <dbReference type="EMBL" id="BAC91734.1"/>
    </source>
</evidence>
<dbReference type="SUPFAM" id="SSF48452">
    <property type="entry name" value="TPR-like"/>
    <property type="match status" value="2"/>
</dbReference>
<sequence length="402" mass="44204">MEPTELAALWSAVQQEPDEPAALAALAAHLEHSESPDPGLGMVLDLSLPRATGNWQALQRRYTPVVEHLIELVVESAKGLAHERSPGLGLAFEKLEQARELAWRFHLPVREIHCLLEGALLLQRSEQPTRAMVYCRRVLLLCSALEAGFSRSLLEGRTYTQMAALQQPLHLEQAMASLRLAIRAFIEAESAPSAVGTWDQLAQLHEENGDLQAAIYARAQAIALLELTNREAELLQQLLRQANLLIEISATNKAESLCAQGIRLAERLGEDSELGLGYLLLGNISYQSRQWTVAEAQYLQACECFRRAQAVGLLRHALLSLFEAHRQQQDWTAAQQSLVEAIRLGYQAGERVEQVDVAMAGVLWMEVLTGGGTAEVDRVRSGLVALAEELSSGELFDILASG</sequence>
<dbReference type="OrthoDB" id="9823249at2"/>
<dbReference type="EnsemblBacteria" id="BAC91734">
    <property type="protein sequence ID" value="BAC91734"/>
    <property type="gene ID" value="BAC91734"/>
</dbReference>
<dbReference type="EMBL" id="BA000045">
    <property type="protein sequence ID" value="BAC91734.1"/>
    <property type="molecule type" value="Genomic_DNA"/>
</dbReference>
<name>Q7NET5_GLOVI</name>
<dbReference type="Gene3D" id="1.25.40.10">
    <property type="entry name" value="Tetratricopeptide repeat domain"/>
    <property type="match status" value="1"/>
</dbReference>
<dbReference type="PATRIC" id="fig|251221.4.peg.3826"/>
<keyword evidence="2" id="KW-1185">Reference proteome</keyword>
<organism evidence="1 2">
    <name type="scientific">Gloeobacter violaceus (strain ATCC 29082 / PCC 7421)</name>
    <dbReference type="NCBI Taxonomy" id="251221"/>
    <lineage>
        <taxon>Bacteria</taxon>
        <taxon>Bacillati</taxon>
        <taxon>Cyanobacteriota</taxon>
        <taxon>Cyanophyceae</taxon>
        <taxon>Gloeobacterales</taxon>
        <taxon>Gloeobacteraceae</taxon>
        <taxon>Gloeobacter</taxon>
    </lineage>
</organism>
<accession>Q7NET5</accession>